<dbReference type="AlphaFoldDB" id="A0A151Z6B5"/>
<accession>A0A151Z6B5</accession>
<dbReference type="SUPFAM" id="SSF52540">
    <property type="entry name" value="P-loop containing nucleoside triphosphate hydrolases"/>
    <property type="match status" value="1"/>
</dbReference>
<keyword evidence="2" id="KW-1185">Reference proteome</keyword>
<protein>
    <submittedName>
        <fullName evidence="1">Uncharacterized protein</fullName>
    </submittedName>
</protein>
<gene>
    <name evidence="1" type="ORF">DLAC_10184</name>
</gene>
<dbReference type="Proteomes" id="UP000076078">
    <property type="component" value="Unassembled WGS sequence"/>
</dbReference>
<reference evidence="1 2" key="1">
    <citation type="submission" date="2015-12" db="EMBL/GenBank/DDBJ databases">
        <title>Dictyostelia acquired genes for synthesis and detection of signals that induce cell-type specialization by lateral gene transfer from prokaryotes.</title>
        <authorList>
            <person name="Gloeckner G."/>
            <person name="Schaap P."/>
        </authorList>
    </citation>
    <scope>NUCLEOTIDE SEQUENCE [LARGE SCALE GENOMIC DNA]</scope>
    <source>
        <strain evidence="1 2">TK</strain>
    </source>
</reference>
<name>A0A151Z6B5_TIELA</name>
<proteinExistence type="predicted"/>
<dbReference type="EMBL" id="LODT01000041">
    <property type="protein sequence ID" value="KYQ89506.1"/>
    <property type="molecule type" value="Genomic_DNA"/>
</dbReference>
<dbReference type="InParanoid" id="A0A151Z6B5"/>
<sequence>MNIDNNNNNNNKQPTSFNYIDIPKEHWNNESVLNWCEVIGIHEKDLLIIRKYVLDGFWLIFKYNSGILENELNNLGVSLPSSARIISKFDPPQTQVRIINPEDFNVEMYPRAIKNEGIHNLQSPLTLFREELCMKVLKHLDTNNVTLIRSPPFTGKTSFGQIFHEYLKKTKQKVYIRRVSVIWLEYDGVENFQNSWKRYTGRTFSDWFDESNEVYIYFILDEVQVLYDTSLSIYDLFWTKIKSASHRITILMLAGYGEKLGSQHSTPITLPHYEDPQILFLKLSEYHELCKVYTKIHFPIPEHAISVIWAESGGHIGIIYETLYRIKQKFKNSDVDEKHLVAFLRSQEFANIIMNTRSCPIIEDSNGDALLSKEELEILDHVIDYKYFEFKKLINPALSKLIKKGYLIKIGNKNEYKFPSPWYYKLYLHQRNTKIYEPFWGRIPENKEGIILLLIEALKRFRLFRAAHTLSVGSNNSILESFWHNELFASLTTYFNIPFISSDVGKYFGSNGEVDFYINSDHQWVIDILRDGIQIEEHMLRFLPNGIYGAGLPIKEWIVLDFRLSAGNIPLQEQLPENYILIVASDDFQYFTLYSKEFYQLRVNSNGKII</sequence>
<evidence type="ECO:0000313" key="2">
    <source>
        <dbReference type="Proteomes" id="UP000076078"/>
    </source>
</evidence>
<dbReference type="InterPro" id="IPR027417">
    <property type="entry name" value="P-loop_NTPase"/>
</dbReference>
<dbReference type="OrthoDB" id="22930at2759"/>
<comment type="caution">
    <text evidence="1">The sequence shown here is derived from an EMBL/GenBank/DDBJ whole genome shotgun (WGS) entry which is preliminary data.</text>
</comment>
<evidence type="ECO:0000313" key="1">
    <source>
        <dbReference type="EMBL" id="KYQ89506.1"/>
    </source>
</evidence>
<organism evidence="1 2">
    <name type="scientific">Tieghemostelium lacteum</name>
    <name type="common">Slime mold</name>
    <name type="synonym">Dictyostelium lacteum</name>
    <dbReference type="NCBI Taxonomy" id="361077"/>
    <lineage>
        <taxon>Eukaryota</taxon>
        <taxon>Amoebozoa</taxon>
        <taxon>Evosea</taxon>
        <taxon>Eumycetozoa</taxon>
        <taxon>Dictyostelia</taxon>
        <taxon>Dictyosteliales</taxon>
        <taxon>Raperosteliaceae</taxon>
        <taxon>Tieghemostelium</taxon>
    </lineage>
</organism>